<dbReference type="AlphaFoldDB" id="A0AAV2BUZ2"/>
<gene>
    <name evidence="1" type="ORF">LARSCL_LOCUS21754</name>
</gene>
<name>A0AAV2BUZ2_9ARAC</name>
<protein>
    <submittedName>
        <fullName evidence="1">Uncharacterized protein</fullName>
    </submittedName>
</protein>
<evidence type="ECO:0000313" key="2">
    <source>
        <dbReference type="Proteomes" id="UP001497382"/>
    </source>
</evidence>
<accession>A0AAV2BUZ2</accession>
<evidence type="ECO:0000313" key="1">
    <source>
        <dbReference type="EMBL" id="CAL1300115.1"/>
    </source>
</evidence>
<feature type="non-terminal residue" evidence="1">
    <location>
        <position position="69"/>
    </location>
</feature>
<proteinExistence type="predicted"/>
<sequence>MSCQFCHTFISLDFAKDCRLGVEILVNTNGIILFYNAEDILPCSSHSVVPGLSDLMVSIASSPARGEKS</sequence>
<organism evidence="1 2">
    <name type="scientific">Larinioides sclopetarius</name>
    <dbReference type="NCBI Taxonomy" id="280406"/>
    <lineage>
        <taxon>Eukaryota</taxon>
        <taxon>Metazoa</taxon>
        <taxon>Ecdysozoa</taxon>
        <taxon>Arthropoda</taxon>
        <taxon>Chelicerata</taxon>
        <taxon>Arachnida</taxon>
        <taxon>Araneae</taxon>
        <taxon>Araneomorphae</taxon>
        <taxon>Entelegynae</taxon>
        <taxon>Araneoidea</taxon>
        <taxon>Araneidae</taxon>
        <taxon>Larinioides</taxon>
    </lineage>
</organism>
<dbReference type="Proteomes" id="UP001497382">
    <property type="component" value="Unassembled WGS sequence"/>
</dbReference>
<dbReference type="EMBL" id="CAXIEN010000535">
    <property type="protein sequence ID" value="CAL1300115.1"/>
    <property type="molecule type" value="Genomic_DNA"/>
</dbReference>
<reference evidence="1 2" key="1">
    <citation type="submission" date="2024-04" db="EMBL/GenBank/DDBJ databases">
        <authorList>
            <person name="Rising A."/>
            <person name="Reimegard J."/>
            <person name="Sonavane S."/>
            <person name="Akerstrom W."/>
            <person name="Nylinder S."/>
            <person name="Hedman E."/>
            <person name="Kallberg Y."/>
        </authorList>
    </citation>
    <scope>NUCLEOTIDE SEQUENCE [LARGE SCALE GENOMIC DNA]</scope>
</reference>
<keyword evidence="2" id="KW-1185">Reference proteome</keyword>
<comment type="caution">
    <text evidence="1">The sequence shown here is derived from an EMBL/GenBank/DDBJ whole genome shotgun (WGS) entry which is preliminary data.</text>
</comment>